<sequence length="44" mass="4922">MAASVKLVGFCFICKAIYDKENQKVFIVLFLSVNVSRCDCAVFT</sequence>
<gene>
    <name evidence="1" type="ORF">APZ42_017825</name>
</gene>
<evidence type="ECO:0000313" key="1">
    <source>
        <dbReference type="EMBL" id="KZS16450.1"/>
    </source>
</evidence>
<dbReference type="AlphaFoldDB" id="A0A164ZJT0"/>
<reference evidence="1 2" key="1">
    <citation type="submission" date="2016-03" db="EMBL/GenBank/DDBJ databases">
        <title>EvidentialGene: Evidence-directed Construction of Genes on Genomes.</title>
        <authorList>
            <person name="Gilbert D.G."/>
            <person name="Choi J.-H."/>
            <person name="Mockaitis K."/>
            <person name="Colbourne J."/>
            <person name="Pfrender M."/>
        </authorList>
    </citation>
    <scope>NUCLEOTIDE SEQUENCE [LARGE SCALE GENOMIC DNA]</scope>
    <source>
        <strain evidence="1 2">Xinb3</strain>
        <tissue evidence="1">Complete organism</tissue>
    </source>
</reference>
<accession>A0A164ZJT0</accession>
<keyword evidence="2" id="KW-1185">Reference proteome</keyword>
<proteinExistence type="predicted"/>
<evidence type="ECO:0000313" key="2">
    <source>
        <dbReference type="Proteomes" id="UP000076858"/>
    </source>
</evidence>
<comment type="caution">
    <text evidence="1">The sequence shown here is derived from an EMBL/GenBank/DDBJ whole genome shotgun (WGS) entry which is preliminary data.</text>
</comment>
<dbReference type="EMBL" id="LRGB01000715">
    <property type="protein sequence ID" value="KZS16450.1"/>
    <property type="molecule type" value="Genomic_DNA"/>
</dbReference>
<dbReference type="Proteomes" id="UP000076858">
    <property type="component" value="Unassembled WGS sequence"/>
</dbReference>
<name>A0A164ZJT0_9CRUS</name>
<protein>
    <submittedName>
        <fullName evidence="1">Uncharacterized protein</fullName>
    </submittedName>
</protein>
<organism evidence="1 2">
    <name type="scientific">Daphnia magna</name>
    <dbReference type="NCBI Taxonomy" id="35525"/>
    <lineage>
        <taxon>Eukaryota</taxon>
        <taxon>Metazoa</taxon>
        <taxon>Ecdysozoa</taxon>
        <taxon>Arthropoda</taxon>
        <taxon>Crustacea</taxon>
        <taxon>Branchiopoda</taxon>
        <taxon>Diplostraca</taxon>
        <taxon>Cladocera</taxon>
        <taxon>Anomopoda</taxon>
        <taxon>Daphniidae</taxon>
        <taxon>Daphnia</taxon>
    </lineage>
</organism>